<name>A0A1I4ZNM5_9CLOT</name>
<dbReference type="InterPro" id="IPR003610">
    <property type="entry name" value="CBM5/12"/>
</dbReference>
<evidence type="ECO:0000256" key="1">
    <source>
        <dbReference type="ARBA" id="ARBA00022801"/>
    </source>
</evidence>
<evidence type="ECO:0000259" key="2">
    <source>
        <dbReference type="Pfam" id="PF02839"/>
    </source>
</evidence>
<organism evidence="3 4">
    <name type="scientific">Proteiniclasticum ruminis</name>
    <dbReference type="NCBI Taxonomy" id="398199"/>
    <lineage>
        <taxon>Bacteria</taxon>
        <taxon>Bacillati</taxon>
        <taxon>Bacillota</taxon>
        <taxon>Clostridia</taxon>
        <taxon>Eubacteriales</taxon>
        <taxon>Clostridiaceae</taxon>
        <taxon>Proteiniclasticum</taxon>
    </lineage>
</organism>
<dbReference type="GO" id="GO:0005576">
    <property type="term" value="C:extracellular region"/>
    <property type="evidence" value="ECO:0007669"/>
    <property type="project" value="InterPro"/>
</dbReference>
<keyword evidence="1" id="KW-0378">Hydrolase</keyword>
<dbReference type="GO" id="GO:0004553">
    <property type="term" value="F:hydrolase activity, hydrolyzing O-glycosyl compounds"/>
    <property type="evidence" value="ECO:0007669"/>
    <property type="project" value="InterPro"/>
</dbReference>
<dbReference type="SUPFAM" id="SSF51055">
    <property type="entry name" value="Carbohydrate binding domain"/>
    <property type="match status" value="1"/>
</dbReference>
<dbReference type="Pfam" id="PF02839">
    <property type="entry name" value="CBM_5_12"/>
    <property type="match status" value="1"/>
</dbReference>
<dbReference type="Gene3D" id="2.10.10.90">
    <property type="match status" value="1"/>
</dbReference>
<dbReference type="RefSeq" id="WP_074911029.1">
    <property type="nucleotide sequence ID" value="NZ_FOVK01000002.1"/>
</dbReference>
<evidence type="ECO:0000313" key="4">
    <source>
        <dbReference type="Proteomes" id="UP000181899"/>
    </source>
</evidence>
<dbReference type="Proteomes" id="UP000181899">
    <property type="component" value="Unassembled WGS sequence"/>
</dbReference>
<dbReference type="GO" id="GO:0005975">
    <property type="term" value="P:carbohydrate metabolic process"/>
    <property type="evidence" value="ECO:0007669"/>
    <property type="project" value="InterPro"/>
</dbReference>
<protein>
    <recommendedName>
        <fullName evidence="2">Chitin-binding type-3 domain-containing protein</fullName>
    </recommendedName>
</protein>
<gene>
    <name evidence="3" type="ORF">SAMN04488695_10265</name>
</gene>
<dbReference type="InterPro" id="IPR036573">
    <property type="entry name" value="CBM_sf_5/12"/>
</dbReference>
<feature type="domain" description="Chitin-binding type-3" evidence="2">
    <location>
        <begin position="121"/>
        <end position="161"/>
    </location>
</feature>
<dbReference type="GO" id="GO:0030246">
    <property type="term" value="F:carbohydrate binding"/>
    <property type="evidence" value="ECO:0007669"/>
    <property type="project" value="InterPro"/>
</dbReference>
<sequence>MFYFTPEGWKIFPKKINYTQEIETFDMSDEAYQGFSNMQSEDIILTEEQLRRFETIKNVQSIGIEDIKKFVFEQKVEDQSLVDLQSEVKAEETRQKFARLIRWDEITTEEMLDLIDDFKEYAIGSFYVAGDIFSLNNQLYQVLQPHTSQEDWQPDQTPALYKAIAPPSVIAEWKQPTGAHDAYNKSDMVLFSGKVYESLIDGNTWSPSAYPQGWKEIVI</sequence>
<dbReference type="EMBL" id="FOVK01000002">
    <property type="protein sequence ID" value="SFN51580.1"/>
    <property type="molecule type" value="Genomic_DNA"/>
</dbReference>
<dbReference type="CDD" id="cd12214">
    <property type="entry name" value="ChiA1_BD"/>
    <property type="match status" value="1"/>
</dbReference>
<accession>A0A1I4ZNM5</accession>
<reference evidence="3 4" key="1">
    <citation type="submission" date="2016-10" db="EMBL/GenBank/DDBJ databases">
        <authorList>
            <person name="de Groot N.N."/>
        </authorList>
    </citation>
    <scope>NUCLEOTIDE SEQUENCE [LARGE SCALE GENOMIC DNA]</scope>
    <source>
        <strain evidence="3 4">ML2</strain>
    </source>
</reference>
<dbReference type="OrthoDB" id="1849628at2"/>
<keyword evidence="4" id="KW-1185">Reference proteome</keyword>
<evidence type="ECO:0000313" key="3">
    <source>
        <dbReference type="EMBL" id="SFN51580.1"/>
    </source>
</evidence>
<proteinExistence type="predicted"/>
<dbReference type="AlphaFoldDB" id="A0A1I4ZNM5"/>